<name>A0A8K0XK99_9AGAR</name>
<comment type="caution">
    <text evidence="2">The sequence shown here is derived from an EMBL/GenBank/DDBJ whole genome shotgun (WGS) entry which is preliminary data.</text>
</comment>
<reference evidence="2" key="1">
    <citation type="journal article" date="2021" name="New Phytol.">
        <title>Evolutionary innovations through gain and loss of genes in the ectomycorrhizal Boletales.</title>
        <authorList>
            <person name="Wu G."/>
            <person name="Miyauchi S."/>
            <person name="Morin E."/>
            <person name="Kuo A."/>
            <person name="Drula E."/>
            <person name="Varga T."/>
            <person name="Kohler A."/>
            <person name="Feng B."/>
            <person name="Cao Y."/>
            <person name="Lipzen A."/>
            <person name="Daum C."/>
            <person name="Hundley H."/>
            <person name="Pangilinan J."/>
            <person name="Johnson J."/>
            <person name="Barry K."/>
            <person name="LaButti K."/>
            <person name="Ng V."/>
            <person name="Ahrendt S."/>
            <person name="Min B."/>
            <person name="Choi I.G."/>
            <person name="Park H."/>
            <person name="Plett J.M."/>
            <person name="Magnuson J."/>
            <person name="Spatafora J.W."/>
            <person name="Nagy L.G."/>
            <person name="Henrissat B."/>
            <person name="Grigoriev I.V."/>
            <person name="Yang Z.L."/>
            <person name="Xu J."/>
            <person name="Martin F.M."/>
        </authorList>
    </citation>
    <scope>NUCLEOTIDE SEQUENCE</scope>
    <source>
        <strain evidence="2">KKN 215</strain>
    </source>
</reference>
<dbReference type="OrthoDB" id="3466517at2759"/>
<evidence type="ECO:0000313" key="3">
    <source>
        <dbReference type="Proteomes" id="UP000813824"/>
    </source>
</evidence>
<dbReference type="InterPro" id="IPR029058">
    <property type="entry name" value="AB_hydrolase_fold"/>
</dbReference>
<gene>
    <name evidence="2" type="ORF">BXZ70DRAFT_961463</name>
</gene>
<sequence length="351" mass="38623">MPPLPLVKYGAFAIHDTGAPTGKDTYQTLVMIHGFSWHSGIFSRLASYAEKHSARVVLVNRRDYPGSASYTEEECRLLKAGSSPTPDGAASVREYLKARGKDLHDFLQEFISKEKIPQAGGITLAGWSFGVPFITSLLAYGPSFSSQGGLNIAPYIHTVLNYDPPYHALGYPSLEGGYNPLVDPIIGPEEGAKRFPVWVSGYYGHGETVSTLELRDPLPEPKPTIITMSPEDVQSALYPIPGNPGNSDSSLLMSGIQHGSFKETREKAYILDASAPSAWDDIKLRHVWCDQSMWEAAYGKFCLEEDLKEAEKAGKNVRSYEVIRIKGGNHFIHWDKPEHTLLVLLGVATEV</sequence>
<dbReference type="AlphaFoldDB" id="A0A8K0XK99"/>
<dbReference type="Proteomes" id="UP000813824">
    <property type="component" value="Unassembled WGS sequence"/>
</dbReference>
<proteinExistence type="predicted"/>
<dbReference type="Pfam" id="PF12697">
    <property type="entry name" value="Abhydrolase_6"/>
    <property type="match status" value="1"/>
</dbReference>
<dbReference type="SUPFAM" id="SSF53474">
    <property type="entry name" value="alpha/beta-Hydrolases"/>
    <property type="match status" value="1"/>
</dbReference>
<feature type="domain" description="AB hydrolase-1" evidence="1">
    <location>
        <begin position="29"/>
        <end position="338"/>
    </location>
</feature>
<evidence type="ECO:0000313" key="2">
    <source>
        <dbReference type="EMBL" id="KAH8078737.1"/>
    </source>
</evidence>
<dbReference type="Gene3D" id="3.40.50.1820">
    <property type="entry name" value="alpha/beta hydrolase"/>
    <property type="match status" value="1"/>
</dbReference>
<accession>A0A8K0XK99</accession>
<keyword evidence="3" id="KW-1185">Reference proteome</keyword>
<dbReference type="InterPro" id="IPR000073">
    <property type="entry name" value="AB_hydrolase_1"/>
</dbReference>
<dbReference type="EMBL" id="JAEVFJ010000058">
    <property type="protein sequence ID" value="KAH8078737.1"/>
    <property type="molecule type" value="Genomic_DNA"/>
</dbReference>
<protein>
    <submittedName>
        <fullName evidence="2">Alpha/beta-hydrolase</fullName>
    </submittedName>
</protein>
<evidence type="ECO:0000259" key="1">
    <source>
        <dbReference type="Pfam" id="PF12697"/>
    </source>
</evidence>
<organism evidence="2 3">
    <name type="scientific">Cristinia sonorae</name>
    <dbReference type="NCBI Taxonomy" id="1940300"/>
    <lineage>
        <taxon>Eukaryota</taxon>
        <taxon>Fungi</taxon>
        <taxon>Dikarya</taxon>
        <taxon>Basidiomycota</taxon>
        <taxon>Agaricomycotina</taxon>
        <taxon>Agaricomycetes</taxon>
        <taxon>Agaricomycetidae</taxon>
        <taxon>Agaricales</taxon>
        <taxon>Pleurotineae</taxon>
        <taxon>Stephanosporaceae</taxon>
        <taxon>Cristinia</taxon>
    </lineage>
</organism>